<dbReference type="InterPro" id="IPR036250">
    <property type="entry name" value="AcylCo_DH-like_C"/>
</dbReference>
<keyword evidence="3" id="KW-0560">Oxidoreductase</keyword>
<evidence type="ECO:0000259" key="4">
    <source>
        <dbReference type="Pfam" id="PF00441"/>
    </source>
</evidence>
<dbReference type="Gene3D" id="1.10.540.10">
    <property type="entry name" value="Acyl-CoA dehydrogenase/oxidase, N-terminal domain"/>
    <property type="match status" value="1"/>
</dbReference>
<dbReference type="InterPro" id="IPR037069">
    <property type="entry name" value="AcylCoA_DH/ox_N_sf"/>
</dbReference>
<dbReference type="Proteomes" id="UP000253772">
    <property type="component" value="Chromosome c2"/>
</dbReference>
<protein>
    <submittedName>
        <fullName evidence="5">Acyl-CoA dehydrogenase</fullName>
    </submittedName>
</protein>
<evidence type="ECO:0000256" key="1">
    <source>
        <dbReference type="ARBA" id="ARBA00022630"/>
    </source>
</evidence>
<name>A0A2L0X1M2_9BURK</name>
<reference evidence="5 6" key="1">
    <citation type="submission" date="2019-03" db="EMBL/GenBank/DDBJ databases">
        <title>Comparative insights into the high quality Complete genome sequence of highly metal resistant Cupriavidus metallidurans strain BS1 isolated from a gold-copper mine.</title>
        <authorList>
            <person name="Mazhar H.S."/>
            <person name="Rensing C."/>
        </authorList>
    </citation>
    <scope>NUCLEOTIDE SEQUENCE [LARGE SCALE GENOMIC DNA]</scope>
    <source>
        <strain evidence="5 6">BS1</strain>
    </source>
</reference>
<evidence type="ECO:0000256" key="3">
    <source>
        <dbReference type="ARBA" id="ARBA00023002"/>
    </source>
</evidence>
<evidence type="ECO:0000256" key="2">
    <source>
        <dbReference type="ARBA" id="ARBA00022827"/>
    </source>
</evidence>
<dbReference type="RefSeq" id="WP_017511863.1">
    <property type="nucleotide sequence ID" value="NZ_CP026544.1"/>
</dbReference>
<dbReference type="SUPFAM" id="SSF47203">
    <property type="entry name" value="Acyl-CoA dehydrogenase C-terminal domain-like"/>
    <property type="match status" value="1"/>
</dbReference>
<dbReference type="Pfam" id="PF00441">
    <property type="entry name" value="Acyl-CoA_dh_1"/>
    <property type="match status" value="1"/>
</dbReference>
<dbReference type="PANTHER" id="PTHR43884">
    <property type="entry name" value="ACYL-COA DEHYDROGENASE"/>
    <property type="match status" value="1"/>
</dbReference>
<proteinExistence type="predicted"/>
<keyword evidence="2" id="KW-0274">FAD</keyword>
<dbReference type="Gene3D" id="1.20.140.10">
    <property type="entry name" value="Butyryl-CoA Dehydrogenase, subunit A, domain 3"/>
    <property type="match status" value="1"/>
</dbReference>
<keyword evidence="1" id="KW-0285">Flavoprotein</keyword>
<sequence>MTDAISDEFDRALAGLCADTRLRAIEGGADDGAEADALWAEVDALGFTDALVGVEQGGVGLTLDDACSLLIAAGHAGLNHPFGETMVARALLAQAGWRPDGSCIAMARATLSESGELACTEVPGAALAGHVLAEACDEWLLLPVDAAASTAGAFRPHASASLRWTGASLAVTRFPRHGTSAETICNAVHAAAMAGALARVLALSVAYAGDRRQFGKAIGQFQAVQQQLAVLTEDACSAAVAARMGCSAAMLPDPLHAATAKLRACEAAARGVSTAHAVHGAIGITEEHALGLFTNRLHEWRMTPGTEGRCAQQLGEALLADNGLSFADFTRTRLTPTLPMVAR</sequence>
<evidence type="ECO:0000313" key="6">
    <source>
        <dbReference type="Proteomes" id="UP000253772"/>
    </source>
</evidence>
<dbReference type="PANTHER" id="PTHR43884:SF20">
    <property type="entry name" value="ACYL-COA DEHYDROGENASE FADE28"/>
    <property type="match status" value="1"/>
</dbReference>
<dbReference type="EMBL" id="CP037901">
    <property type="protein sequence ID" value="QBP12783.1"/>
    <property type="molecule type" value="Genomic_DNA"/>
</dbReference>
<feature type="domain" description="Acyl-CoA dehydrogenase/oxidase C-terminal" evidence="4">
    <location>
        <begin position="188"/>
        <end position="316"/>
    </location>
</feature>
<dbReference type="InterPro" id="IPR009075">
    <property type="entry name" value="AcylCo_DH/oxidase_C"/>
</dbReference>
<dbReference type="GO" id="GO:0003995">
    <property type="term" value="F:acyl-CoA dehydrogenase activity"/>
    <property type="evidence" value="ECO:0007669"/>
    <property type="project" value="TreeGrafter"/>
</dbReference>
<dbReference type="AlphaFoldDB" id="A0A2L0X1M2"/>
<evidence type="ECO:0000313" key="5">
    <source>
        <dbReference type="EMBL" id="QBP12783.1"/>
    </source>
</evidence>
<dbReference type="OrthoDB" id="2450120at2"/>
<accession>A0A2L0X1M2</accession>
<dbReference type="GO" id="GO:0050660">
    <property type="term" value="F:flavin adenine dinucleotide binding"/>
    <property type="evidence" value="ECO:0007669"/>
    <property type="project" value="InterPro"/>
</dbReference>
<gene>
    <name evidence="5" type="ORF">DDF84_024225</name>
</gene>
<organism evidence="5 6">
    <name type="scientific">Cupriavidus metallidurans</name>
    <dbReference type="NCBI Taxonomy" id="119219"/>
    <lineage>
        <taxon>Bacteria</taxon>
        <taxon>Pseudomonadati</taxon>
        <taxon>Pseudomonadota</taxon>
        <taxon>Betaproteobacteria</taxon>
        <taxon>Burkholderiales</taxon>
        <taxon>Burkholderiaceae</taxon>
        <taxon>Cupriavidus</taxon>
    </lineage>
</organism>